<protein>
    <recommendedName>
        <fullName evidence="3">DDE Tnp4 domain-containing protein</fullName>
    </recommendedName>
</protein>
<name>A0A8E2DEH7_9APHY</name>
<accession>A0A8E2DEH7</accession>
<proteinExistence type="predicted"/>
<organism evidence="1 2">
    <name type="scientific">Obba rivulosa</name>
    <dbReference type="NCBI Taxonomy" id="1052685"/>
    <lineage>
        <taxon>Eukaryota</taxon>
        <taxon>Fungi</taxon>
        <taxon>Dikarya</taxon>
        <taxon>Basidiomycota</taxon>
        <taxon>Agaricomycotina</taxon>
        <taxon>Agaricomycetes</taxon>
        <taxon>Polyporales</taxon>
        <taxon>Gelatoporiaceae</taxon>
        <taxon>Obba</taxon>
    </lineage>
</organism>
<evidence type="ECO:0000313" key="1">
    <source>
        <dbReference type="EMBL" id="OCH83697.1"/>
    </source>
</evidence>
<dbReference type="OrthoDB" id="2751566at2759"/>
<reference evidence="1 2" key="1">
    <citation type="submission" date="2016-07" db="EMBL/GenBank/DDBJ databases">
        <title>Draft genome of the white-rot fungus Obba rivulosa 3A-2.</title>
        <authorList>
            <consortium name="DOE Joint Genome Institute"/>
            <person name="Miettinen O."/>
            <person name="Riley R."/>
            <person name="Acob R."/>
            <person name="Barry K."/>
            <person name="Cullen D."/>
            <person name="De Vries R."/>
            <person name="Hainaut M."/>
            <person name="Hatakka A."/>
            <person name="Henrissat B."/>
            <person name="Hilden K."/>
            <person name="Kuo R."/>
            <person name="Labutti K."/>
            <person name="Lipzen A."/>
            <person name="Makela M.R."/>
            <person name="Sandor L."/>
            <person name="Spatafora J.W."/>
            <person name="Grigoriev I.V."/>
            <person name="Hibbett D.S."/>
        </authorList>
    </citation>
    <scope>NUCLEOTIDE SEQUENCE [LARGE SCALE GENOMIC DNA]</scope>
    <source>
        <strain evidence="1 2">3A-2</strain>
    </source>
</reference>
<feature type="non-terminal residue" evidence="1">
    <location>
        <position position="58"/>
    </location>
</feature>
<keyword evidence="2" id="KW-1185">Reference proteome</keyword>
<evidence type="ECO:0008006" key="3">
    <source>
        <dbReference type="Google" id="ProtNLM"/>
    </source>
</evidence>
<feature type="non-terminal residue" evidence="1">
    <location>
        <position position="1"/>
    </location>
</feature>
<dbReference type="EMBL" id="KV722861">
    <property type="protein sequence ID" value="OCH83697.1"/>
    <property type="molecule type" value="Genomic_DNA"/>
</dbReference>
<sequence>HASLRSAIERIFGILKQRFAILVLPSRFARAYQVRLATALAALNNFIRQHDYDDHDSF</sequence>
<dbReference type="Proteomes" id="UP000250043">
    <property type="component" value="Unassembled WGS sequence"/>
</dbReference>
<dbReference type="AlphaFoldDB" id="A0A8E2DEH7"/>
<evidence type="ECO:0000313" key="2">
    <source>
        <dbReference type="Proteomes" id="UP000250043"/>
    </source>
</evidence>
<gene>
    <name evidence="1" type="ORF">OBBRIDRAFT_716098</name>
</gene>